<dbReference type="InterPro" id="IPR000073">
    <property type="entry name" value="AB_hydrolase_1"/>
</dbReference>
<dbReference type="PANTHER" id="PTHR43798:SF33">
    <property type="entry name" value="HYDROLASE, PUTATIVE (AFU_ORTHOLOGUE AFUA_2G14860)-RELATED"/>
    <property type="match status" value="1"/>
</dbReference>
<dbReference type="GO" id="GO:0016020">
    <property type="term" value="C:membrane"/>
    <property type="evidence" value="ECO:0007669"/>
    <property type="project" value="TreeGrafter"/>
</dbReference>
<evidence type="ECO:0000313" key="3">
    <source>
        <dbReference type="Proteomes" id="UP000248311"/>
    </source>
</evidence>
<dbReference type="PANTHER" id="PTHR43798">
    <property type="entry name" value="MONOACYLGLYCEROL LIPASE"/>
    <property type="match status" value="1"/>
</dbReference>
<dbReference type="Gene3D" id="3.40.50.1820">
    <property type="entry name" value="alpha/beta hydrolase"/>
    <property type="match status" value="1"/>
</dbReference>
<dbReference type="AlphaFoldDB" id="A0A318T0N3"/>
<evidence type="ECO:0000313" key="2">
    <source>
        <dbReference type="EMBL" id="PYE86189.1"/>
    </source>
</evidence>
<dbReference type="GO" id="GO:0003824">
    <property type="term" value="F:catalytic activity"/>
    <property type="evidence" value="ECO:0007669"/>
    <property type="project" value="InterPro"/>
</dbReference>
<dbReference type="Proteomes" id="UP000248311">
    <property type="component" value="Unassembled WGS sequence"/>
</dbReference>
<protein>
    <submittedName>
        <fullName evidence="2">Pimeloyl-ACP methyl ester carboxylesterase</fullName>
    </submittedName>
</protein>
<dbReference type="InterPro" id="IPR050266">
    <property type="entry name" value="AB_hydrolase_sf"/>
</dbReference>
<dbReference type="EMBL" id="QJTE01000001">
    <property type="protein sequence ID" value="PYE86189.1"/>
    <property type="molecule type" value="Genomic_DNA"/>
</dbReference>
<organism evidence="2 3">
    <name type="scientific">Pseudoroseicyclus aestuarii</name>
    <dbReference type="NCBI Taxonomy" id="1795041"/>
    <lineage>
        <taxon>Bacteria</taxon>
        <taxon>Pseudomonadati</taxon>
        <taxon>Pseudomonadota</taxon>
        <taxon>Alphaproteobacteria</taxon>
        <taxon>Rhodobacterales</taxon>
        <taxon>Paracoccaceae</taxon>
        <taxon>Pseudoroseicyclus</taxon>
    </lineage>
</organism>
<sequence length="326" mass="33994">MKIALGLGLLAVLLLAGCAWTERRAARREALAHEAYPPLGQLIEVGGRQVHAFVSGTGPDLVLIHGASGNLRDFTFDLVDLLNDRYRVIAFDRPGFGYTDPLDASHVAVWGTAAATPAEEAALLQQAAAQLGADRPIVLGHSYGGAVAAAWALNHPDHIAAFVDLAGATMPWEGGLGPLYSLSGTGIGGAVAPPLIAAYVEEDQIGAAIEGIFAPDLVPAGYREAVGAELALVRSTQRVNAREIGALNEQVAQMAPRYPALALPVEIVHGDADTIVPLDTHSEPLSRLVPGAHLTVLEGVGHMPHHVRPEAVTAAIDRAASRAGLR</sequence>
<gene>
    <name evidence="2" type="ORF">DFP88_101866</name>
</gene>
<evidence type="ECO:0000259" key="1">
    <source>
        <dbReference type="Pfam" id="PF12697"/>
    </source>
</evidence>
<proteinExistence type="predicted"/>
<dbReference type="PRINTS" id="PR00111">
    <property type="entry name" value="ABHYDROLASE"/>
</dbReference>
<reference evidence="2 3" key="1">
    <citation type="submission" date="2018-06" db="EMBL/GenBank/DDBJ databases">
        <title>Genomic Encyclopedia of Type Strains, Phase III (KMG-III): the genomes of soil and plant-associated and newly described type strains.</title>
        <authorList>
            <person name="Whitman W."/>
        </authorList>
    </citation>
    <scope>NUCLEOTIDE SEQUENCE [LARGE SCALE GENOMIC DNA]</scope>
    <source>
        <strain evidence="2 3">CECT 9025</strain>
    </source>
</reference>
<keyword evidence="3" id="KW-1185">Reference proteome</keyword>
<dbReference type="InterPro" id="IPR029058">
    <property type="entry name" value="AB_hydrolase_fold"/>
</dbReference>
<name>A0A318T0N3_9RHOB</name>
<feature type="domain" description="AB hydrolase-1" evidence="1">
    <location>
        <begin position="61"/>
        <end position="314"/>
    </location>
</feature>
<dbReference type="PROSITE" id="PS51257">
    <property type="entry name" value="PROKAR_LIPOPROTEIN"/>
    <property type="match status" value="1"/>
</dbReference>
<comment type="caution">
    <text evidence="2">The sequence shown here is derived from an EMBL/GenBank/DDBJ whole genome shotgun (WGS) entry which is preliminary data.</text>
</comment>
<dbReference type="OrthoDB" id="9815441at2"/>
<dbReference type="InterPro" id="IPR000639">
    <property type="entry name" value="Epox_hydrolase-like"/>
</dbReference>
<dbReference type="SUPFAM" id="SSF53474">
    <property type="entry name" value="alpha/beta-Hydrolases"/>
    <property type="match status" value="1"/>
</dbReference>
<dbReference type="PRINTS" id="PR00412">
    <property type="entry name" value="EPOXHYDRLASE"/>
</dbReference>
<dbReference type="Pfam" id="PF12697">
    <property type="entry name" value="Abhydrolase_6"/>
    <property type="match status" value="1"/>
</dbReference>
<accession>A0A318T0N3</accession>